<feature type="transmembrane region" description="Helical" evidence="1">
    <location>
        <begin position="12"/>
        <end position="31"/>
    </location>
</feature>
<evidence type="ECO:0000313" key="2">
    <source>
        <dbReference type="EMBL" id="JAT19986.1"/>
    </source>
</evidence>
<gene>
    <name evidence="2" type="ORF">g.11897</name>
</gene>
<dbReference type="EMBL" id="GEBQ01019991">
    <property type="protein sequence ID" value="JAT19986.1"/>
    <property type="molecule type" value="Transcribed_RNA"/>
</dbReference>
<keyword evidence="1" id="KW-0472">Membrane</keyword>
<proteinExistence type="predicted"/>
<evidence type="ECO:0000256" key="1">
    <source>
        <dbReference type="SAM" id="Phobius"/>
    </source>
</evidence>
<keyword evidence="1" id="KW-1133">Transmembrane helix</keyword>
<feature type="transmembrane region" description="Helical" evidence="1">
    <location>
        <begin position="102"/>
        <end position="122"/>
    </location>
</feature>
<feature type="transmembrane region" description="Helical" evidence="1">
    <location>
        <begin position="77"/>
        <end position="95"/>
    </location>
</feature>
<organism evidence="2">
    <name type="scientific">Graphocephala atropunctata</name>
    <dbReference type="NCBI Taxonomy" id="36148"/>
    <lineage>
        <taxon>Eukaryota</taxon>
        <taxon>Metazoa</taxon>
        <taxon>Ecdysozoa</taxon>
        <taxon>Arthropoda</taxon>
        <taxon>Hexapoda</taxon>
        <taxon>Insecta</taxon>
        <taxon>Pterygota</taxon>
        <taxon>Neoptera</taxon>
        <taxon>Paraneoptera</taxon>
        <taxon>Hemiptera</taxon>
        <taxon>Auchenorrhyncha</taxon>
        <taxon>Membracoidea</taxon>
        <taxon>Cicadellidae</taxon>
        <taxon>Cicadellinae</taxon>
        <taxon>Cicadellini</taxon>
        <taxon>Graphocephala</taxon>
    </lineage>
</organism>
<dbReference type="AlphaFoldDB" id="A0A1B6L8J8"/>
<name>A0A1B6L8J8_9HEMI</name>
<accession>A0A1B6L8J8</accession>
<feature type="transmembrane region" description="Helical" evidence="1">
    <location>
        <begin position="134"/>
        <end position="151"/>
    </location>
</feature>
<protein>
    <submittedName>
        <fullName evidence="2">Uncharacterized protein</fullName>
    </submittedName>
</protein>
<sequence>METFCLCFKLKVGCIVFAFVYLVSNTFLTTIKVFQLKDFHDCIKIYKYLGPEENEDEENKMQKEEAKTRAYDYTTKAVIAGLLAAVAVVIFGAAFSDKSRILKVVSVIVAFSAFTPFILSALDDYPSEAYTLDVVYLVICLYGSCLLCSRADEIEEPVIPQVYVGGLYYFPSSS</sequence>
<reference evidence="2" key="1">
    <citation type="submission" date="2015-11" db="EMBL/GenBank/DDBJ databases">
        <title>De novo transcriptome assembly of four potential Pierce s Disease insect vectors from Arizona vineyards.</title>
        <authorList>
            <person name="Tassone E.E."/>
        </authorList>
    </citation>
    <scope>NUCLEOTIDE SEQUENCE</scope>
</reference>
<keyword evidence="1" id="KW-0812">Transmembrane</keyword>